<dbReference type="InterPro" id="IPR011608">
    <property type="entry name" value="PRD"/>
</dbReference>
<dbReference type="Proteomes" id="UP001519272">
    <property type="component" value="Unassembled WGS sequence"/>
</dbReference>
<dbReference type="SUPFAM" id="SSF63520">
    <property type="entry name" value="PTS-regulatory domain, PRD"/>
    <property type="match status" value="2"/>
</dbReference>
<name>A0ABS4FQL2_9BACL</name>
<reference evidence="3 4" key="1">
    <citation type="submission" date="2021-03" db="EMBL/GenBank/DDBJ databases">
        <title>Genomic Encyclopedia of Type Strains, Phase IV (KMG-IV): sequencing the most valuable type-strain genomes for metagenomic binning, comparative biology and taxonomic classification.</title>
        <authorList>
            <person name="Goeker M."/>
        </authorList>
    </citation>
    <scope>NUCLEOTIDE SEQUENCE [LARGE SCALE GENOMIC DNA]</scope>
    <source>
        <strain evidence="3 4">DSM 14349</strain>
    </source>
</reference>
<organism evidence="3 4">
    <name type="scientific">Paenibacillus turicensis</name>
    <dbReference type="NCBI Taxonomy" id="160487"/>
    <lineage>
        <taxon>Bacteria</taxon>
        <taxon>Bacillati</taxon>
        <taxon>Bacillota</taxon>
        <taxon>Bacilli</taxon>
        <taxon>Bacillales</taxon>
        <taxon>Paenibacillaceae</taxon>
        <taxon>Paenibacillus</taxon>
    </lineage>
</organism>
<dbReference type="PANTHER" id="PTHR30185">
    <property type="entry name" value="CRYPTIC BETA-GLUCOSIDE BGL OPERON ANTITERMINATOR"/>
    <property type="match status" value="1"/>
</dbReference>
<sequence length="283" mass="33090">MIIEKVFNNNAIIAKDKNKDEFVVMGRGIAFKKSAGDLVQQDLIEKVFILKQKDASEKFKLLLEDVPSEYVELCYDIIEYAKNILDVHLSDYIYVSLTDHINNAFKLLDQGFINVNPLLWEIEKFYPKEYAVGSKALEFIEEMTGRQLSKDEAGNIAMHFINAQMNSHNGKIADIAKQAEKIQDIFNIIKYSYNIVIDEKSISYERFVTHLKFFFQRLNKREKVNSLDDFLLKQVKSKYKKAYSCMLKIEKYLKVELSDDEKLYLTIHVHRVTHRDTDTDSET</sequence>
<dbReference type="SMART" id="SM01061">
    <property type="entry name" value="CAT_RBD"/>
    <property type="match status" value="1"/>
</dbReference>
<evidence type="ECO:0000259" key="2">
    <source>
        <dbReference type="PROSITE" id="PS51372"/>
    </source>
</evidence>
<dbReference type="Gene3D" id="2.30.24.10">
    <property type="entry name" value="CAT RNA-binding domain"/>
    <property type="match status" value="1"/>
</dbReference>
<dbReference type="EMBL" id="JAGGKG010000004">
    <property type="protein sequence ID" value="MBP1904679.1"/>
    <property type="molecule type" value="Genomic_DNA"/>
</dbReference>
<accession>A0ABS4FQL2</accession>
<dbReference type="Gene3D" id="1.10.1790.10">
    <property type="entry name" value="PRD domain"/>
    <property type="match status" value="2"/>
</dbReference>
<evidence type="ECO:0000256" key="1">
    <source>
        <dbReference type="ARBA" id="ARBA00022737"/>
    </source>
</evidence>
<feature type="domain" description="PRD" evidence="2">
    <location>
        <begin position="65"/>
        <end position="170"/>
    </location>
</feature>
<dbReference type="InterPro" id="IPR050661">
    <property type="entry name" value="BglG_antiterminators"/>
</dbReference>
<dbReference type="InterPro" id="IPR004341">
    <property type="entry name" value="CAT_RNA-bd_dom"/>
</dbReference>
<protein>
    <submittedName>
        <fullName evidence="3">Beta-glucoside operon transcriptional antiterminator</fullName>
    </submittedName>
</protein>
<dbReference type="Pfam" id="PF00874">
    <property type="entry name" value="PRD"/>
    <property type="match status" value="2"/>
</dbReference>
<dbReference type="PANTHER" id="PTHR30185:SF15">
    <property type="entry name" value="CRYPTIC BETA-GLUCOSIDE BGL OPERON ANTITERMINATOR"/>
    <property type="match status" value="1"/>
</dbReference>
<evidence type="ECO:0000313" key="4">
    <source>
        <dbReference type="Proteomes" id="UP001519272"/>
    </source>
</evidence>
<evidence type="ECO:0000313" key="3">
    <source>
        <dbReference type="EMBL" id="MBP1904679.1"/>
    </source>
</evidence>
<comment type="caution">
    <text evidence="3">The sequence shown here is derived from an EMBL/GenBank/DDBJ whole genome shotgun (WGS) entry which is preliminary data.</text>
</comment>
<proteinExistence type="predicted"/>
<feature type="domain" description="PRD" evidence="2">
    <location>
        <begin position="173"/>
        <end position="279"/>
    </location>
</feature>
<gene>
    <name evidence="3" type="ORF">J2Z32_001302</name>
</gene>
<dbReference type="InterPro" id="IPR036634">
    <property type="entry name" value="PRD_sf"/>
</dbReference>
<dbReference type="InterPro" id="IPR036650">
    <property type="entry name" value="CAT_RNA-bd_dom_sf"/>
</dbReference>
<dbReference type="SUPFAM" id="SSF50151">
    <property type="entry name" value="SacY-like RNA-binding domain"/>
    <property type="match status" value="1"/>
</dbReference>
<dbReference type="Pfam" id="PF03123">
    <property type="entry name" value="CAT_RBD"/>
    <property type="match status" value="1"/>
</dbReference>
<dbReference type="PROSITE" id="PS51372">
    <property type="entry name" value="PRD_2"/>
    <property type="match status" value="2"/>
</dbReference>
<dbReference type="NCBIfam" id="NF046042">
    <property type="entry name" value="LicT"/>
    <property type="match status" value="1"/>
</dbReference>
<dbReference type="RefSeq" id="WP_210088346.1">
    <property type="nucleotide sequence ID" value="NZ_JAGGKG010000004.1"/>
</dbReference>
<keyword evidence="4" id="KW-1185">Reference proteome</keyword>
<keyword evidence="1" id="KW-0677">Repeat</keyword>